<evidence type="ECO:0000313" key="4">
    <source>
        <dbReference type="Proteomes" id="UP000019471"/>
    </source>
</evidence>
<dbReference type="HOGENOM" id="CLU_2145612_0_0_1"/>
<name>W9WRQ1_9EURO</name>
<feature type="compositionally biased region" description="Basic and acidic residues" evidence="1">
    <location>
        <begin position="84"/>
        <end position="100"/>
    </location>
</feature>
<proteinExistence type="predicted"/>
<dbReference type="AlphaFoldDB" id="W9WRQ1"/>
<reference evidence="3 4" key="1">
    <citation type="submission" date="2013-03" db="EMBL/GenBank/DDBJ databases">
        <title>The Genome Sequence of Cladophialophora psammophila CBS 110553.</title>
        <authorList>
            <consortium name="The Broad Institute Genomics Platform"/>
            <person name="Cuomo C."/>
            <person name="de Hoog S."/>
            <person name="Gorbushina A."/>
            <person name="Walker B."/>
            <person name="Young S.K."/>
            <person name="Zeng Q."/>
            <person name="Gargeya S."/>
            <person name="Fitzgerald M."/>
            <person name="Haas B."/>
            <person name="Abouelleil A."/>
            <person name="Allen A.W."/>
            <person name="Alvarado L."/>
            <person name="Arachchi H.M."/>
            <person name="Berlin A.M."/>
            <person name="Chapman S.B."/>
            <person name="Gainer-Dewar J."/>
            <person name="Goldberg J."/>
            <person name="Griggs A."/>
            <person name="Gujja S."/>
            <person name="Hansen M."/>
            <person name="Howarth C."/>
            <person name="Imamovic A."/>
            <person name="Ireland A."/>
            <person name="Larimer J."/>
            <person name="McCowan C."/>
            <person name="Murphy C."/>
            <person name="Pearson M."/>
            <person name="Poon T.W."/>
            <person name="Priest M."/>
            <person name="Roberts A."/>
            <person name="Saif S."/>
            <person name="Shea T."/>
            <person name="Sisk P."/>
            <person name="Sykes S."/>
            <person name="Wortman J."/>
            <person name="Nusbaum C."/>
            <person name="Birren B."/>
        </authorList>
    </citation>
    <scope>NUCLEOTIDE SEQUENCE [LARGE SCALE GENOMIC DNA]</scope>
    <source>
        <strain evidence="3 4">CBS 110553</strain>
    </source>
</reference>
<evidence type="ECO:0000313" key="3">
    <source>
        <dbReference type="EMBL" id="EXJ70613.1"/>
    </source>
</evidence>
<sequence length="112" mass="12418">MSGWSHAPKVTFGSGRSWASEVMRIEKIVGHPLMSHPKDQGTRGKYYACHAEKKLMAYFISQHVFLKDEVSAPSDAGSEMALTYEDRGSRIEDRGSRIGERTGGVEGSTREI</sequence>
<dbReference type="EMBL" id="AMGX01000009">
    <property type="protein sequence ID" value="EXJ70613.1"/>
    <property type="molecule type" value="Genomic_DNA"/>
</dbReference>
<dbReference type="Proteomes" id="UP000019471">
    <property type="component" value="Unassembled WGS sequence"/>
</dbReference>
<evidence type="ECO:0000256" key="1">
    <source>
        <dbReference type="SAM" id="MobiDB-lite"/>
    </source>
</evidence>
<comment type="caution">
    <text evidence="3">The sequence shown here is derived from an EMBL/GenBank/DDBJ whole genome shotgun (WGS) entry which is preliminary data.</text>
</comment>
<evidence type="ECO:0000259" key="2">
    <source>
        <dbReference type="Pfam" id="PF24120"/>
    </source>
</evidence>
<dbReference type="OrthoDB" id="341259at2759"/>
<dbReference type="RefSeq" id="XP_007745465.1">
    <property type="nucleotide sequence ID" value="XM_007747275.1"/>
</dbReference>
<feature type="region of interest" description="Disordered" evidence="1">
    <location>
        <begin position="81"/>
        <end position="112"/>
    </location>
</feature>
<dbReference type="InterPro" id="IPR057517">
    <property type="entry name" value="SsdA-like_C"/>
</dbReference>
<protein>
    <recommendedName>
        <fullName evidence="2">Single-strand DNA deaminase toxin A-like C-terminal domain-containing protein</fullName>
    </recommendedName>
</protein>
<organism evidence="3 4">
    <name type="scientific">Cladophialophora psammophila CBS 110553</name>
    <dbReference type="NCBI Taxonomy" id="1182543"/>
    <lineage>
        <taxon>Eukaryota</taxon>
        <taxon>Fungi</taxon>
        <taxon>Dikarya</taxon>
        <taxon>Ascomycota</taxon>
        <taxon>Pezizomycotina</taxon>
        <taxon>Eurotiomycetes</taxon>
        <taxon>Chaetothyriomycetidae</taxon>
        <taxon>Chaetothyriales</taxon>
        <taxon>Herpotrichiellaceae</taxon>
        <taxon>Cladophialophora</taxon>
    </lineage>
</organism>
<dbReference type="Pfam" id="PF24120">
    <property type="entry name" value="SsdA_C"/>
    <property type="match status" value="1"/>
</dbReference>
<gene>
    <name evidence="3" type="ORF">A1O5_06684</name>
</gene>
<keyword evidence="4" id="KW-1185">Reference proteome</keyword>
<accession>W9WRQ1</accession>
<feature type="domain" description="Single-strand DNA deaminase toxin A-like C-terminal" evidence="2">
    <location>
        <begin position="1"/>
        <end position="56"/>
    </location>
</feature>
<dbReference type="GeneID" id="19191392"/>